<keyword evidence="1" id="KW-0472">Membrane</keyword>
<evidence type="ECO:0000256" key="1">
    <source>
        <dbReference type="SAM" id="Phobius"/>
    </source>
</evidence>
<name>A0A1I1LU69_9CLOT</name>
<gene>
    <name evidence="2" type="ORF">SAMN05421842_10937</name>
</gene>
<dbReference type="EMBL" id="FOMG01000009">
    <property type="protein sequence ID" value="SFC76631.1"/>
    <property type="molecule type" value="Genomic_DNA"/>
</dbReference>
<dbReference type="AlphaFoldDB" id="A0A1I1LU69"/>
<protein>
    <submittedName>
        <fullName evidence="2">Uncharacterized protein</fullName>
    </submittedName>
</protein>
<organism evidence="2 3">
    <name type="scientific">Clostridium uliginosum</name>
    <dbReference type="NCBI Taxonomy" id="119641"/>
    <lineage>
        <taxon>Bacteria</taxon>
        <taxon>Bacillati</taxon>
        <taxon>Bacillota</taxon>
        <taxon>Clostridia</taxon>
        <taxon>Eubacteriales</taxon>
        <taxon>Clostridiaceae</taxon>
        <taxon>Clostridium</taxon>
    </lineage>
</organism>
<feature type="transmembrane region" description="Helical" evidence="1">
    <location>
        <begin position="12"/>
        <end position="29"/>
    </location>
</feature>
<sequence>MQHKLSKCKLIFINFVVCFSIFFIGFEVFNLEYSLYNYILLILTYGFIFQMFVSVCKFFNKTN</sequence>
<evidence type="ECO:0000313" key="3">
    <source>
        <dbReference type="Proteomes" id="UP000199263"/>
    </source>
</evidence>
<keyword evidence="1" id="KW-0812">Transmembrane</keyword>
<keyword evidence="3" id="KW-1185">Reference proteome</keyword>
<accession>A0A1I1LU69</accession>
<feature type="transmembrane region" description="Helical" evidence="1">
    <location>
        <begin position="35"/>
        <end position="59"/>
    </location>
</feature>
<dbReference type="Proteomes" id="UP000199263">
    <property type="component" value="Unassembled WGS sequence"/>
</dbReference>
<proteinExistence type="predicted"/>
<keyword evidence="1" id="KW-1133">Transmembrane helix</keyword>
<evidence type="ECO:0000313" key="2">
    <source>
        <dbReference type="EMBL" id="SFC76631.1"/>
    </source>
</evidence>
<reference evidence="2 3" key="1">
    <citation type="submission" date="2016-10" db="EMBL/GenBank/DDBJ databases">
        <authorList>
            <person name="de Groot N.N."/>
        </authorList>
    </citation>
    <scope>NUCLEOTIDE SEQUENCE [LARGE SCALE GENOMIC DNA]</scope>
    <source>
        <strain evidence="2 3">DSM 12992</strain>
    </source>
</reference>